<dbReference type="InterPro" id="IPR019887">
    <property type="entry name" value="Tscrpt_reg_AsnC/Lrp_C"/>
</dbReference>
<dbReference type="PROSITE" id="PS00519">
    <property type="entry name" value="HTH_ASNC_1"/>
    <property type="match status" value="1"/>
</dbReference>
<dbReference type="GO" id="GO:0005829">
    <property type="term" value="C:cytosol"/>
    <property type="evidence" value="ECO:0007669"/>
    <property type="project" value="TreeGrafter"/>
</dbReference>
<dbReference type="PROSITE" id="PS51257">
    <property type="entry name" value="PROKAR_LIPOPROTEIN"/>
    <property type="match status" value="1"/>
</dbReference>
<dbReference type="InterPro" id="IPR019888">
    <property type="entry name" value="Tscrpt_reg_AsnC-like"/>
</dbReference>
<dbReference type="OrthoDB" id="8590699at2"/>
<evidence type="ECO:0000259" key="4">
    <source>
        <dbReference type="PROSITE" id="PS50956"/>
    </source>
</evidence>
<dbReference type="InterPro" id="IPR019885">
    <property type="entry name" value="Tscrpt_reg_HTH_AsnC-type_CS"/>
</dbReference>
<dbReference type="Pfam" id="PF13404">
    <property type="entry name" value="HTH_AsnC-type"/>
    <property type="match status" value="1"/>
</dbReference>
<dbReference type="Pfam" id="PF01037">
    <property type="entry name" value="AsnC_trans_reg"/>
    <property type="match status" value="1"/>
</dbReference>
<dbReference type="SMART" id="SM00344">
    <property type="entry name" value="HTH_ASNC"/>
    <property type="match status" value="1"/>
</dbReference>
<protein>
    <submittedName>
        <fullName evidence="5">ArsR family transcriptional regulator</fullName>
    </submittedName>
</protein>
<dbReference type="GO" id="GO:0006355">
    <property type="term" value="P:regulation of DNA-templated transcription"/>
    <property type="evidence" value="ECO:0007669"/>
    <property type="project" value="UniProtKB-ARBA"/>
</dbReference>
<reference evidence="6" key="1">
    <citation type="submission" date="2016-07" db="EMBL/GenBank/DDBJ databases">
        <authorList>
            <person name="Florea S."/>
            <person name="Webb J.S."/>
            <person name="Jaromczyk J."/>
            <person name="Schardl C.L."/>
        </authorList>
    </citation>
    <scope>NUCLEOTIDE SEQUENCE [LARGE SCALE GENOMIC DNA]</scope>
    <source>
        <strain evidence="6">IPB1</strain>
    </source>
</reference>
<gene>
    <name evidence="5" type="ORF">A7985_25160</name>
</gene>
<dbReference type="PROSITE" id="PS50956">
    <property type="entry name" value="HTH_ASNC_2"/>
    <property type="match status" value="1"/>
</dbReference>
<evidence type="ECO:0000313" key="5">
    <source>
        <dbReference type="EMBL" id="OCQ17917.1"/>
    </source>
</evidence>
<dbReference type="GO" id="GO:0043565">
    <property type="term" value="F:sequence-specific DNA binding"/>
    <property type="evidence" value="ECO:0007669"/>
    <property type="project" value="InterPro"/>
</dbReference>
<organism evidence="5 6">
    <name type="scientific">Pseudoalteromonas luteoviolacea</name>
    <dbReference type="NCBI Taxonomy" id="43657"/>
    <lineage>
        <taxon>Bacteria</taxon>
        <taxon>Pseudomonadati</taxon>
        <taxon>Pseudomonadota</taxon>
        <taxon>Gammaproteobacteria</taxon>
        <taxon>Alteromonadales</taxon>
        <taxon>Pseudoalteromonadaceae</taxon>
        <taxon>Pseudoalteromonas</taxon>
    </lineage>
</organism>
<dbReference type="InterPro" id="IPR011008">
    <property type="entry name" value="Dimeric_a/b-barrel"/>
</dbReference>
<dbReference type="GO" id="GO:0043200">
    <property type="term" value="P:response to amino acid"/>
    <property type="evidence" value="ECO:0007669"/>
    <property type="project" value="TreeGrafter"/>
</dbReference>
<comment type="caution">
    <text evidence="5">The sequence shown here is derived from an EMBL/GenBank/DDBJ whole genome shotgun (WGS) entry which is preliminary data.</text>
</comment>
<dbReference type="InterPro" id="IPR036390">
    <property type="entry name" value="WH_DNA-bd_sf"/>
</dbReference>
<accession>A0A1C0TIJ5</accession>
<evidence type="ECO:0000313" key="6">
    <source>
        <dbReference type="Proteomes" id="UP000093366"/>
    </source>
</evidence>
<dbReference type="InterPro" id="IPR011991">
    <property type="entry name" value="ArsR-like_HTH"/>
</dbReference>
<dbReference type="PANTHER" id="PTHR30154:SF34">
    <property type="entry name" value="TRANSCRIPTIONAL REGULATOR AZLB"/>
    <property type="match status" value="1"/>
</dbReference>
<keyword evidence="3" id="KW-0804">Transcription</keyword>
<evidence type="ECO:0000256" key="3">
    <source>
        <dbReference type="ARBA" id="ARBA00023163"/>
    </source>
</evidence>
<dbReference type="SUPFAM" id="SSF54909">
    <property type="entry name" value="Dimeric alpha+beta barrel"/>
    <property type="match status" value="1"/>
</dbReference>
<feature type="domain" description="HTH asnC-type" evidence="4">
    <location>
        <begin position="1"/>
        <end position="63"/>
    </location>
</feature>
<name>A0A1C0TIJ5_9GAMM</name>
<dbReference type="Gene3D" id="1.10.10.10">
    <property type="entry name" value="Winged helix-like DNA-binding domain superfamily/Winged helix DNA-binding domain"/>
    <property type="match status" value="1"/>
</dbReference>
<dbReference type="AlphaFoldDB" id="A0A1C0TIJ5"/>
<evidence type="ECO:0000256" key="1">
    <source>
        <dbReference type="ARBA" id="ARBA00023015"/>
    </source>
</evidence>
<keyword evidence="2" id="KW-0238">DNA-binding</keyword>
<dbReference type="InterPro" id="IPR036388">
    <property type="entry name" value="WH-like_DNA-bd_sf"/>
</dbReference>
<proteinExistence type="predicted"/>
<dbReference type="PRINTS" id="PR00033">
    <property type="entry name" value="HTHASNC"/>
</dbReference>
<dbReference type="EMBL" id="MAUJ01000024">
    <property type="protein sequence ID" value="OCQ17917.1"/>
    <property type="molecule type" value="Genomic_DNA"/>
</dbReference>
<dbReference type="PANTHER" id="PTHR30154">
    <property type="entry name" value="LEUCINE-RESPONSIVE REGULATORY PROTEIN"/>
    <property type="match status" value="1"/>
</dbReference>
<keyword evidence="1" id="KW-0805">Transcription regulation</keyword>
<dbReference type="RefSeq" id="WP_065793135.1">
    <property type="nucleotide sequence ID" value="NZ_JAGJED010000026.1"/>
</dbReference>
<dbReference type="Gene3D" id="3.30.70.920">
    <property type="match status" value="1"/>
</dbReference>
<dbReference type="CDD" id="cd00090">
    <property type="entry name" value="HTH_ARSR"/>
    <property type="match status" value="1"/>
</dbReference>
<sequence length="150" mass="17263">MDDFDREILNIIQFDSRVSTEDIGHQIGLSASACQRRIKKLKDWGIIKKEVAIIDRDKLEGFTTLIVDVCLEKGGEKALDDFIERLNQEKRVQQFYYTAGEVDFVLIIVVKNMNEFDKLSRRLLMSNSNVKKFHSKVVIQSNKLGLEVAV</sequence>
<evidence type="ECO:0000256" key="2">
    <source>
        <dbReference type="ARBA" id="ARBA00023125"/>
    </source>
</evidence>
<dbReference type="SUPFAM" id="SSF46785">
    <property type="entry name" value="Winged helix' DNA-binding domain"/>
    <property type="match status" value="1"/>
</dbReference>
<dbReference type="Proteomes" id="UP000093366">
    <property type="component" value="Unassembled WGS sequence"/>
</dbReference>
<dbReference type="InterPro" id="IPR000485">
    <property type="entry name" value="AsnC-type_HTH_dom"/>
</dbReference>